<feature type="region of interest" description="Disordered" evidence="1">
    <location>
        <begin position="237"/>
        <end position="284"/>
    </location>
</feature>
<keyword evidence="2" id="KW-0472">Membrane</keyword>
<evidence type="ECO:0000256" key="2">
    <source>
        <dbReference type="SAM" id="Phobius"/>
    </source>
</evidence>
<dbReference type="AlphaFoldDB" id="A0A1H4IWW6"/>
<evidence type="ECO:0000313" key="4">
    <source>
        <dbReference type="Proteomes" id="UP000183750"/>
    </source>
</evidence>
<dbReference type="Proteomes" id="UP000183750">
    <property type="component" value="Unassembled WGS sequence"/>
</dbReference>
<keyword evidence="4" id="KW-1185">Reference proteome</keyword>
<proteinExistence type="predicted"/>
<feature type="transmembrane region" description="Helical" evidence="2">
    <location>
        <begin position="45"/>
        <end position="65"/>
    </location>
</feature>
<keyword evidence="2" id="KW-1133">Transmembrane helix</keyword>
<accession>A0A1H4IWW6</accession>
<evidence type="ECO:0000256" key="1">
    <source>
        <dbReference type="SAM" id="MobiDB-lite"/>
    </source>
</evidence>
<evidence type="ECO:0000313" key="3">
    <source>
        <dbReference type="EMBL" id="SEB38600.1"/>
    </source>
</evidence>
<dbReference type="EMBL" id="FNSQ01000005">
    <property type="protein sequence ID" value="SEB38600.1"/>
    <property type="molecule type" value="Genomic_DNA"/>
</dbReference>
<feature type="transmembrane region" description="Helical" evidence="2">
    <location>
        <begin position="115"/>
        <end position="133"/>
    </location>
</feature>
<reference evidence="4" key="1">
    <citation type="submission" date="2016-10" db="EMBL/GenBank/DDBJ databases">
        <authorList>
            <person name="Varghese N."/>
            <person name="Submissions S."/>
        </authorList>
    </citation>
    <scope>NUCLEOTIDE SEQUENCE [LARGE SCALE GENOMIC DNA]</scope>
    <source>
        <strain evidence="4">DSM 16089</strain>
    </source>
</reference>
<protein>
    <submittedName>
        <fullName evidence="3">Uncharacterized protein</fullName>
    </submittedName>
</protein>
<name>A0A1H4IWW6_9MICO</name>
<sequence length="284" mass="31177">MTVQGDRRPALRERFTAWRTATAESIRRSAFGAWLLDLLLALRPVWWVLRAFGLWAVGTLLIALLPPYPYGPFAQWAVPSNPLEWLALFGLIVVSVQWGRGRWLPKNRLRHIRTVASILAVLLLPSVFVSMFAPQAEYVADDYVPQGLMLDGVQVMNIFAYDEAGNPIDRVQLFTGKGTPLNLYGEGGGSIALSEGDGEVEVGFQNDGMTVTVPAKDYRGKAVWNIYPVDEAELDASTFEPDLSSTKRPEQPFQKAPDLDATDPTPSPSPGPDSTPQPTTTPAP</sequence>
<feature type="transmembrane region" description="Helical" evidence="2">
    <location>
        <begin position="85"/>
        <end position="103"/>
    </location>
</feature>
<organism evidence="3 4">
    <name type="scientific">Microbacterium hydrocarbonoxydans</name>
    <dbReference type="NCBI Taxonomy" id="273678"/>
    <lineage>
        <taxon>Bacteria</taxon>
        <taxon>Bacillati</taxon>
        <taxon>Actinomycetota</taxon>
        <taxon>Actinomycetes</taxon>
        <taxon>Micrococcales</taxon>
        <taxon>Microbacteriaceae</taxon>
        <taxon>Microbacterium</taxon>
    </lineage>
</organism>
<keyword evidence="2" id="KW-0812">Transmembrane</keyword>
<gene>
    <name evidence="3" type="ORF">SAMN04489807_0376</name>
</gene>
<feature type="compositionally biased region" description="Pro residues" evidence="1">
    <location>
        <begin position="265"/>
        <end position="284"/>
    </location>
</feature>